<dbReference type="SUPFAM" id="SSF63867">
    <property type="entry name" value="MoeA C-terminal domain-like"/>
    <property type="match status" value="1"/>
</dbReference>
<dbReference type="GO" id="GO:0061599">
    <property type="term" value="F:molybdopterin molybdotransferase activity"/>
    <property type="evidence" value="ECO:0007669"/>
    <property type="project" value="UniProtKB-UniRule"/>
</dbReference>
<evidence type="ECO:0000313" key="10">
    <source>
        <dbReference type="Proteomes" id="UP000249065"/>
    </source>
</evidence>
<dbReference type="InterPro" id="IPR036425">
    <property type="entry name" value="MoaB/Mog-like_dom_sf"/>
</dbReference>
<dbReference type="PANTHER" id="PTHR10192">
    <property type="entry name" value="MOLYBDOPTERIN BIOSYNTHESIS PROTEIN"/>
    <property type="match status" value="1"/>
</dbReference>
<dbReference type="AlphaFoldDB" id="A0A327M652"/>
<dbReference type="GO" id="GO:0005829">
    <property type="term" value="C:cytosol"/>
    <property type="evidence" value="ECO:0007669"/>
    <property type="project" value="TreeGrafter"/>
</dbReference>
<keyword evidence="6 9" id="KW-0808">Transferase</keyword>
<keyword evidence="4 6" id="KW-0501">Molybdenum cofactor biosynthesis</keyword>
<comment type="function">
    <text evidence="1 6">Catalyzes the insertion of molybdate into adenylated molybdopterin with the concomitant release of AMP.</text>
</comment>
<dbReference type="InterPro" id="IPR001453">
    <property type="entry name" value="MoaB/Mog_dom"/>
</dbReference>
<keyword evidence="6" id="KW-0500">Molybdenum</keyword>
<keyword evidence="6" id="KW-0479">Metal-binding</keyword>
<dbReference type="Pfam" id="PF03453">
    <property type="entry name" value="MoeA_N"/>
    <property type="match status" value="1"/>
</dbReference>
<keyword evidence="6" id="KW-0460">Magnesium</keyword>
<dbReference type="InterPro" id="IPR005110">
    <property type="entry name" value="MoeA_linker/N"/>
</dbReference>
<dbReference type="GO" id="GO:0006777">
    <property type="term" value="P:Mo-molybdopterin cofactor biosynthetic process"/>
    <property type="evidence" value="ECO:0007669"/>
    <property type="project" value="UniProtKB-UniRule"/>
</dbReference>
<proteinExistence type="inferred from homology"/>
<evidence type="ECO:0000256" key="2">
    <source>
        <dbReference type="ARBA" id="ARBA00005046"/>
    </source>
</evidence>
<dbReference type="GO" id="GO:0046872">
    <property type="term" value="F:metal ion binding"/>
    <property type="evidence" value="ECO:0007669"/>
    <property type="project" value="UniProtKB-UniRule"/>
</dbReference>
<name>A0A327M652_9PROT</name>
<dbReference type="InterPro" id="IPR036688">
    <property type="entry name" value="MoeA_C_domain_IV_sf"/>
</dbReference>
<dbReference type="InterPro" id="IPR005111">
    <property type="entry name" value="MoeA_C_domain_IV"/>
</dbReference>
<feature type="region of interest" description="Disordered" evidence="7">
    <location>
        <begin position="1"/>
        <end position="47"/>
    </location>
</feature>
<protein>
    <recommendedName>
        <fullName evidence="6">Molybdopterin molybdenumtransferase</fullName>
        <ecNumber evidence="6">2.10.1.1</ecNumber>
    </recommendedName>
</protein>
<evidence type="ECO:0000256" key="5">
    <source>
        <dbReference type="ARBA" id="ARBA00047317"/>
    </source>
</evidence>
<keyword evidence="10" id="KW-1185">Reference proteome</keyword>
<dbReference type="Pfam" id="PF00994">
    <property type="entry name" value="MoCF_biosynth"/>
    <property type="match status" value="1"/>
</dbReference>
<comment type="cofactor">
    <cofactor evidence="6">
        <name>Mg(2+)</name>
        <dbReference type="ChEBI" id="CHEBI:18420"/>
    </cofactor>
</comment>
<dbReference type="Gene3D" id="3.90.105.10">
    <property type="entry name" value="Molybdopterin biosynthesis moea protein, domain 2"/>
    <property type="match status" value="1"/>
</dbReference>
<dbReference type="CDD" id="cd00887">
    <property type="entry name" value="MoeA"/>
    <property type="match status" value="1"/>
</dbReference>
<evidence type="ECO:0000256" key="1">
    <source>
        <dbReference type="ARBA" id="ARBA00002901"/>
    </source>
</evidence>
<dbReference type="InterPro" id="IPR038987">
    <property type="entry name" value="MoeA-like"/>
</dbReference>
<feature type="compositionally biased region" description="Low complexity" evidence="7">
    <location>
        <begin position="31"/>
        <end position="47"/>
    </location>
</feature>
<evidence type="ECO:0000313" key="9">
    <source>
        <dbReference type="EMBL" id="RAI57782.1"/>
    </source>
</evidence>
<accession>A0A327M652</accession>
<dbReference type="EMBL" id="QLIX01000014">
    <property type="protein sequence ID" value="RAI57782.1"/>
    <property type="molecule type" value="Genomic_DNA"/>
</dbReference>
<dbReference type="SMART" id="SM00852">
    <property type="entry name" value="MoCF_biosynth"/>
    <property type="match status" value="1"/>
</dbReference>
<gene>
    <name evidence="9" type="ORF">DOO78_17360</name>
</gene>
<comment type="catalytic activity">
    <reaction evidence="5">
        <text>adenylyl-molybdopterin + molybdate = Mo-molybdopterin + AMP + H(+)</text>
        <dbReference type="Rhea" id="RHEA:35047"/>
        <dbReference type="ChEBI" id="CHEBI:15378"/>
        <dbReference type="ChEBI" id="CHEBI:36264"/>
        <dbReference type="ChEBI" id="CHEBI:62727"/>
        <dbReference type="ChEBI" id="CHEBI:71302"/>
        <dbReference type="ChEBI" id="CHEBI:456215"/>
        <dbReference type="EC" id="2.10.1.1"/>
    </reaction>
</comment>
<dbReference type="Gene3D" id="3.40.980.10">
    <property type="entry name" value="MoaB/Mog-like domain"/>
    <property type="match status" value="1"/>
</dbReference>
<dbReference type="Gene3D" id="2.170.190.11">
    <property type="entry name" value="Molybdopterin biosynthesis moea protein, domain 3"/>
    <property type="match status" value="1"/>
</dbReference>
<organism evidence="9 10">
    <name type="scientific">Roseicella frigidaeris</name>
    <dbReference type="NCBI Taxonomy" id="2230885"/>
    <lineage>
        <taxon>Bacteria</taxon>
        <taxon>Pseudomonadati</taxon>
        <taxon>Pseudomonadota</taxon>
        <taxon>Alphaproteobacteria</taxon>
        <taxon>Acetobacterales</taxon>
        <taxon>Roseomonadaceae</taxon>
        <taxon>Roseicella</taxon>
    </lineage>
</organism>
<comment type="similarity">
    <text evidence="3 6">Belongs to the MoeA family.</text>
</comment>
<dbReference type="SUPFAM" id="SSF53218">
    <property type="entry name" value="Molybdenum cofactor biosynthesis proteins"/>
    <property type="match status" value="1"/>
</dbReference>
<dbReference type="Proteomes" id="UP000249065">
    <property type="component" value="Unassembled WGS sequence"/>
</dbReference>
<dbReference type="SUPFAM" id="SSF63882">
    <property type="entry name" value="MoeA N-terminal region -like"/>
    <property type="match status" value="1"/>
</dbReference>
<comment type="pathway">
    <text evidence="2 6">Cofactor biosynthesis; molybdopterin biosynthesis.</text>
</comment>
<dbReference type="UniPathway" id="UPA00344"/>
<evidence type="ECO:0000256" key="4">
    <source>
        <dbReference type="ARBA" id="ARBA00023150"/>
    </source>
</evidence>
<sequence length="457" mass="46756">MPWCGPRCGTAPSPAARSTGRWRDPRRSGRWRAMPAEGGAGRPLAPRRLAPAPAARLSVAAARERVLALAAPVPGHETLPLMAAAGRVLAEDLPAARDMPPFDTAAMDGFAIGPEALDREPPLPLRRRAAIPPGHPDARPLAAGEAARVLTGAAVPPGTAAVIFEEGCRLEGEQVVLLRRVSAGQHIRPRGEDAAAGTVVLRAGRRLGAARLGLAAAAGAGPVVVRRQARIGILSTGSELLPPGAIGPDGRIPAGTIPDANRPMLRAILADPCVALRDLGIARDDDAAVAACLAAARDLDLVVSTGSAAGSEADRLGPAIRALGGDVAHLALAQRPGKPLLLARLGALPLLGLAGNPVAALVGALLYARPLVERIAGLAPSALLGQPARLAQPREAGERTEFLPARLAGEAAGLPLLEVPRRFGSARLTPFAEADGLAEIRPDGAVRFHAFEMLAGG</sequence>
<feature type="domain" description="MoaB/Mog" evidence="8">
    <location>
        <begin position="232"/>
        <end position="374"/>
    </location>
</feature>
<dbReference type="EC" id="2.10.1.1" evidence="6"/>
<reference evidence="10" key="1">
    <citation type="submission" date="2018-06" db="EMBL/GenBank/DDBJ databases">
        <authorList>
            <person name="Khan S.A."/>
        </authorList>
    </citation>
    <scope>NUCLEOTIDE SEQUENCE [LARGE SCALE GENOMIC DNA]</scope>
    <source>
        <strain evidence="10">DB-1506</strain>
    </source>
</reference>
<comment type="caution">
    <text evidence="9">The sequence shown here is derived from an EMBL/GenBank/DDBJ whole genome shotgun (WGS) entry which is preliminary data.</text>
</comment>
<evidence type="ECO:0000256" key="7">
    <source>
        <dbReference type="SAM" id="MobiDB-lite"/>
    </source>
</evidence>
<dbReference type="PANTHER" id="PTHR10192:SF5">
    <property type="entry name" value="GEPHYRIN"/>
    <property type="match status" value="1"/>
</dbReference>
<evidence type="ECO:0000259" key="8">
    <source>
        <dbReference type="SMART" id="SM00852"/>
    </source>
</evidence>
<dbReference type="InterPro" id="IPR036135">
    <property type="entry name" value="MoeA_linker/N_sf"/>
</dbReference>
<dbReference type="Gene3D" id="2.40.340.10">
    <property type="entry name" value="MoeA, C-terminal, domain IV"/>
    <property type="match status" value="1"/>
</dbReference>
<dbReference type="OrthoDB" id="9804758at2"/>
<evidence type="ECO:0000256" key="6">
    <source>
        <dbReference type="RuleBase" id="RU365090"/>
    </source>
</evidence>
<dbReference type="Pfam" id="PF03454">
    <property type="entry name" value="MoeA_C"/>
    <property type="match status" value="1"/>
</dbReference>
<evidence type="ECO:0000256" key="3">
    <source>
        <dbReference type="ARBA" id="ARBA00010763"/>
    </source>
</evidence>